<keyword evidence="2" id="KW-0515">Mutator protein</keyword>
<dbReference type="Gene3D" id="3.30.70.270">
    <property type="match status" value="1"/>
</dbReference>
<dbReference type="Pfam" id="PF11799">
    <property type="entry name" value="IMS_C"/>
    <property type="match status" value="1"/>
</dbReference>
<dbReference type="CDD" id="cd00424">
    <property type="entry name" value="PolY"/>
    <property type="match status" value="1"/>
</dbReference>
<dbReference type="HOGENOM" id="CLU_012348_1_1_0"/>
<dbReference type="InterPro" id="IPR043128">
    <property type="entry name" value="Rev_trsase/Diguanyl_cyclase"/>
</dbReference>
<evidence type="ECO:0000256" key="1">
    <source>
        <dbReference type="ARBA" id="ARBA00010945"/>
    </source>
</evidence>
<dbReference type="KEGG" id="opr:Ocepr_2183"/>
<evidence type="ECO:0000313" key="6">
    <source>
        <dbReference type="Proteomes" id="UP000008722"/>
    </source>
</evidence>
<organism evidence="5 6">
    <name type="scientific">Oceanithermus profundus (strain DSM 14977 / NBRC 100410 / VKM B-2274 / 506)</name>
    <dbReference type="NCBI Taxonomy" id="670487"/>
    <lineage>
        <taxon>Bacteria</taxon>
        <taxon>Thermotogati</taxon>
        <taxon>Deinococcota</taxon>
        <taxon>Deinococci</taxon>
        <taxon>Thermales</taxon>
        <taxon>Thermaceae</taxon>
        <taxon>Oceanithermus</taxon>
    </lineage>
</organism>
<evidence type="ECO:0000256" key="2">
    <source>
        <dbReference type="ARBA" id="ARBA00022457"/>
    </source>
</evidence>
<dbReference type="InterPro" id="IPR053848">
    <property type="entry name" value="IMS_HHH_1"/>
</dbReference>
<keyword evidence="6" id="KW-1185">Reference proteome</keyword>
<proteinExistence type="inferred from homology"/>
<dbReference type="Gene3D" id="1.10.150.20">
    <property type="entry name" value="5' to 3' exonuclease, C-terminal subdomain"/>
    <property type="match status" value="1"/>
</dbReference>
<dbReference type="InterPro" id="IPR001126">
    <property type="entry name" value="UmuC"/>
</dbReference>
<gene>
    <name evidence="5" type="ordered locus">Ocepr_2183</name>
</gene>
<dbReference type="SUPFAM" id="SSF56672">
    <property type="entry name" value="DNA/RNA polymerases"/>
    <property type="match status" value="1"/>
</dbReference>
<dbReference type="InterPro" id="IPR036775">
    <property type="entry name" value="DNA_pol_Y-fam_lit_finger_sf"/>
</dbReference>
<feature type="domain" description="UmuC" evidence="4">
    <location>
        <begin position="5"/>
        <end position="186"/>
    </location>
</feature>
<sequence>MPGKYIFLDMNAYFASVEQQLRPELRGRPVCVVPLEADTTFCIAASYEARFYRVKTGTRVREARRMAPNLAVVEARPRVYVEVHRRILEAVERVLPVEEVLSIDEMRFALMKNERPHARALALELKAAIRREVGPWLRASAGIAPNRYLAKVATELEKPDGLVEIREEDLPEALWPLALRDLHGIGRRMEARLHRHGIFTVRQLTQLSCPAMRRIWGGVVGERLWRALRGEDLPPVPTRRRSVGHSHVLPPELRHPEGARKTLVRLLHKAAARLRRKGYWTRHLTVYATQMHAPTWVQGTWLETTQDTRRLLNALVRLWDEDPPPEPFKVGLVLEHLVPERDTSPPLWPEARRGYRLAHALDRINALYGPDTVYFAGMHGLDYAGEDRIAFGEVPQIEVAQKPQPRRSRARPV</sequence>
<dbReference type="OrthoDB" id="9808813at2"/>
<dbReference type="InterPro" id="IPR050116">
    <property type="entry name" value="DNA_polymerase-Y"/>
</dbReference>
<keyword evidence="5" id="KW-0808">Transferase</keyword>
<dbReference type="Pfam" id="PF21999">
    <property type="entry name" value="IMS_HHH_1"/>
    <property type="match status" value="1"/>
</dbReference>
<dbReference type="PROSITE" id="PS50173">
    <property type="entry name" value="UMUC"/>
    <property type="match status" value="1"/>
</dbReference>
<evidence type="ECO:0000256" key="3">
    <source>
        <dbReference type="ARBA" id="ARBA00022932"/>
    </source>
</evidence>
<keyword evidence="3 5" id="KW-0239">DNA-directed DNA polymerase</keyword>
<dbReference type="EC" id="2.7.7.7" evidence="5"/>
<dbReference type="PANTHER" id="PTHR11076:SF33">
    <property type="entry name" value="DNA POLYMERASE KAPPA"/>
    <property type="match status" value="1"/>
</dbReference>
<protein>
    <submittedName>
        <fullName evidence="5">DNA-directed DNA polymerase</fullName>
        <ecNumber evidence="5">2.7.7.7</ecNumber>
    </submittedName>
</protein>
<dbReference type="SUPFAM" id="SSF100879">
    <property type="entry name" value="Lesion bypass DNA polymerase (Y-family), little finger domain"/>
    <property type="match status" value="1"/>
</dbReference>
<dbReference type="GO" id="GO:0005829">
    <property type="term" value="C:cytosol"/>
    <property type="evidence" value="ECO:0007669"/>
    <property type="project" value="TreeGrafter"/>
</dbReference>
<keyword evidence="5" id="KW-0548">Nucleotidyltransferase</keyword>
<dbReference type="GO" id="GO:0003887">
    <property type="term" value="F:DNA-directed DNA polymerase activity"/>
    <property type="evidence" value="ECO:0007669"/>
    <property type="project" value="UniProtKB-KW"/>
</dbReference>
<evidence type="ECO:0000313" key="5">
    <source>
        <dbReference type="EMBL" id="ADR37632.1"/>
    </source>
</evidence>
<reference evidence="5 6" key="2">
    <citation type="journal article" date="2011" name="Stand. Genomic Sci.">
        <title>Complete genome sequence of Oceanithermus profundus type strain (506).</title>
        <authorList>
            <person name="Pati A."/>
            <person name="Zhang X."/>
            <person name="Lapidus A."/>
            <person name="Nolan M."/>
            <person name="Lucas S."/>
            <person name="Del Rio T.G."/>
            <person name="Tice H."/>
            <person name="Cheng J.F."/>
            <person name="Tapia R."/>
            <person name="Han C."/>
            <person name="Goodwin L."/>
            <person name="Pitluck S."/>
            <person name="Liolios K."/>
            <person name="Pagani I."/>
            <person name="Ivanova N."/>
            <person name="Mavromatis K."/>
            <person name="Chen A."/>
            <person name="Palaniappan K."/>
            <person name="Hauser L."/>
            <person name="Jeffries C.D."/>
            <person name="Brambilla E.M."/>
            <person name="Rohl A."/>
            <person name="Mwirichia R."/>
            <person name="Rohde M."/>
            <person name="Tindall B.J."/>
            <person name="Sikorski J."/>
            <person name="Wirth R."/>
            <person name="Goker M."/>
            <person name="Woyke T."/>
            <person name="Detter J.C."/>
            <person name="Bristow J."/>
            <person name="Eisen J.A."/>
            <person name="Markowitz V."/>
            <person name="Hugenholtz P."/>
            <person name="Kyrpides N.C."/>
            <person name="Klenk H.P."/>
            <person name="Land M."/>
        </authorList>
    </citation>
    <scope>NUCLEOTIDE SEQUENCE [LARGE SCALE GENOMIC DNA]</scope>
    <source>
        <strain evidence="6">DSM 14977 / NBRC 100410 / VKM B-2274 / 506</strain>
    </source>
</reference>
<dbReference type="GO" id="GO:0006281">
    <property type="term" value="P:DNA repair"/>
    <property type="evidence" value="ECO:0007669"/>
    <property type="project" value="InterPro"/>
</dbReference>
<dbReference type="Pfam" id="PF00817">
    <property type="entry name" value="IMS"/>
    <property type="match status" value="1"/>
</dbReference>
<dbReference type="eggNOG" id="COG0389">
    <property type="taxonomic scope" value="Bacteria"/>
</dbReference>
<dbReference type="GO" id="GO:0003684">
    <property type="term" value="F:damaged DNA binding"/>
    <property type="evidence" value="ECO:0007669"/>
    <property type="project" value="InterPro"/>
</dbReference>
<reference evidence="6" key="1">
    <citation type="submission" date="2010-11" db="EMBL/GenBank/DDBJ databases">
        <title>The complete sequence of chromosome of Oceanithermus profundus DSM 14977.</title>
        <authorList>
            <consortium name="US DOE Joint Genome Institute (JGI-PGF)"/>
            <person name="Lucas S."/>
            <person name="Copeland A."/>
            <person name="Lapidus A."/>
            <person name="Bruce D."/>
            <person name="Goodwin L."/>
            <person name="Pitluck S."/>
            <person name="Kyrpides N."/>
            <person name="Mavromatis K."/>
            <person name="Pagani I."/>
            <person name="Ivanova N."/>
            <person name="Zhang X."/>
            <person name="Brettin T."/>
            <person name="Detter J.C."/>
            <person name="Tapia R."/>
            <person name="Han C."/>
            <person name="Land M."/>
            <person name="Hauser L."/>
            <person name="Markowitz V."/>
            <person name="Cheng J.-F."/>
            <person name="Hugenholtz P."/>
            <person name="Woyke T."/>
            <person name="Wu D."/>
            <person name="Tindall B."/>
            <person name="Faehnrich R."/>
            <person name="Brambilla E."/>
            <person name="Klenk H.-P."/>
            <person name="Eisen J.A."/>
        </authorList>
    </citation>
    <scope>NUCLEOTIDE SEQUENCE [LARGE SCALE GENOMIC DNA]</scope>
    <source>
        <strain evidence="6">DSM 14977 / NBRC 100410 / VKM B-2274 / 506</strain>
    </source>
</reference>
<dbReference type="STRING" id="670487.Ocepr_2183"/>
<dbReference type="InterPro" id="IPR043502">
    <property type="entry name" value="DNA/RNA_pol_sf"/>
</dbReference>
<comment type="similarity">
    <text evidence="1">Belongs to the DNA polymerase type-Y family.</text>
</comment>
<dbReference type="Gene3D" id="3.40.1170.60">
    <property type="match status" value="1"/>
</dbReference>
<dbReference type="GO" id="GO:0009432">
    <property type="term" value="P:SOS response"/>
    <property type="evidence" value="ECO:0007669"/>
    <property type="project" value="TreeGrafter"/>
</dbReference>
<dbReference type="RefSeq" id="WP_013458802.1">
    <property type="nucleotide sequence ID" value="NC_014761.1"/>
</dbReference>
<name>E4UAC7_OCEP5</name>
<accession>E4UAC7</accession>
<dbReference type="PANTHER" id="PTHR11076">
    <property type="entry name" value="DNA REPAIR POLYMERASE UMUC / TRANSFERASE FAMILY MEMBER"/>
    <property type="match status" value="1"/>
</dbReference>
<dbReference type="Proteomes" id="UP000008722">
    <property type="component" value="Chromosome"/>
</dbReference>
<dbReference type="GO" id="GO:0042276">
    <property type="term" value="P:error-prone translesion synthesis"/>
    <property type="evidence" value="ECO:0007669"/>
    <property type="project" value="TreeGrafter"/>
</dbReference>
<dbReference type="InterPro" id="IPR017961">
    <property type="entry name" value="DNA_pol_Y-fam_little_finger"/>
</dbReference>
<dbReference type="EMBL" id="CP002361">
    <property type="protein sequence ID" value="ADR37632.1"/>
    <property type="molecule type" value="Genomic_DNA"/>
</dbReference>
<dbReference type="AlphaFoldDB" id="E4UAC7"/>
<evidence type="ECO:0000259" key="4">
    <source>
        <dbReference type="PROSITE" id="PS50173"/>
    </source>
</evidence>